<name>A0AAJ6VU35_9ACAR</name>
<feature type="transmembrane region" description="Helical" evidence="6">
    <location>
        <begin position="73"/>
        <end position="97"/>
    </location>
</feature>
<feature type="transmembrane region" description="Helical" evidence="6">
    <location>
        <begin position="359"/>
        <end position="382"/>
    </location>
</feature>
<feature type="transmembrane region" description="Helical" evidence="6">
    <location>
        <begin position="104"/>
        <end position="122"/>
    </location>
</feature>
<accession>A0AAJ6VU35</accession>
<evidence type="ECO:0000256" key="6">
    <source>
        <dbReference type="SAM" id="Phobius"/>
    </source>
</evidence>
<evidence type="ECO:0000256" key="5">
    <source>
        <dbReference type="SAM" id="MobiDB-lite"/>
    </source>
</evidence>
<dbReference type="AlphaFoldDB" id="A0AAJ6VU35"/>
<dbReference type="SUPFAM" id="SSF103473">
    <property type="entry name" value="MFS general substrate transporter"/>
    <property type="match status" value="1"/>
</dbReference>
<evidence type="ECO:0000256" key="4">
    <source>
        <dbReference type="ARBA" id="ARBA00040840"/>
    </source>
</evidence>
<protein>
    <recommendedName>
        <fullName evidence="4">Major facilitator superfamily domain-containing protein 4A</fullName>
    </recommendedName>
</protein>
<dbReference type="InterPro" id="IPR011701">
    <property type="entry name" value="MFS"/>
</dbReference>
<feature type="transmembrane region" description="Helical" evidence="6">
    <location>
        <begin position="394"/>
        <end position="415"/>
    </location>
</feature>
<feature type="transmembrane region" description="Helical" evidence="6">
    <location>
        <begin position="40"/>
        <end position="61"/>
    </location>
</feature>
<evidence type="ECO:0000256" key="2">
    <source>
        <dbReference type="ARBA" id="ARBA00022989"/>
    </source>
</evidence>
<evidence type="ECO:0000256" key="3">
    <source>
        <dbReference type="ARBA" id="ARBA00023136"/>
    </source>
</evidence>
<dbReference type="GO" id="GO:0022857">
    <property type="term" value="F:transmembrane transporter activity"/>
    <property type="evidence" value="ECO:0007669"/>
    <property type="project" value="InterPro"/>
</dbReference>
<keyword evidence="1 6" id="KW-0812">Transmembrane</keyword>
<gene>
    <name evidence="8" type="primary">LOC100907398</name>
</gene>
<feature type="transmembrane region" description="Helical" evidence="6">
    <location>
        <begin position="303"/>
        <end position="322"/>
    </location>
</feature>
<keyword evidence="3 6" id="KW-0472">Membrane</keyword>
<proteinExistence type="predicted"/>
<dbReference type="Proteomes" id="UP000694867">
    <property type="component" value="Unplaced"/>
</dbReference>
<feature type="transmembrane region" description="Helical" evidence="6">
    <location>
        <begin position="128"/>
        <end position="150"/>
    </location>
</feature>
<feature type="transmembrane region" description="Helical" evidence="6">
    <location>
        <begin position="334"/>
        <end position="353"/>
    </location>
</feature>
<dbReference type="InterPro" id="IPR036259">
    <property type="entry name" value="MFS_trans_sf"/>
</dbReference>
<dbReference type="KEGG" id="goe:100907398"/>
<dbReference type="Pfam" id="PF07690">
    <property type="entry name" value="MFS_1"/>
    <property type="match status" value="1"/>
</dbReference>
<evidence type="ECO:0000256" key="1">
    <source>
        <dbReference type="ARBA" id="ARBA00022692"/>
    </source>
</evidence>
<keyword evidence="2 6" id="KW-1133">Transmembrane helix</keyword>
<feature type="region of interest" description="Disordered" evidence="5">
    <location>
        <begin position="1"/>
        <end position="28"/>
    </location>
</feature>
<evidence type="ECO:0000313" key="8">
    <source>
        <dbReference type="RefSeq" id="XP_003737112.2"/>
    </source>
</evidence>
<evidence type="ECO:0000313" key="7">
    <source>
        <dbReference type="Proteomes" id="UP000694867"/>
    </source>
</evidence>
<dbReference type="PANTHER" id="PTHR23121:SF10">
    <property type="entry name" value="MAJOR FACILITATOR SUPERFAMILY DOMAIN-CONTAINING PROTEIN 4A"/>
    <property type="match status" value="1"/>
</dbReference>
<dbReference type="RefSeq" id="XP_003737112.2">
    <property type="nucleotide sequence ID" value="XM_003737064.2"/>
</dbReference>
<reference evidence="8" key="1">
    <citation type="submission" date="2025-08" db="UniProtKB">
        <authorList>
            <consortium name="RefSeq"/>
        </authorList>
    </citation>
    <scope>IDENTIFICATION</scope>
</reference>
<feature type="transmembrane region" description="Helical" evidence="6">
    <location>
        <begin position="421"/>
        <end position="444"/>
    </location>
</feature>
<organism evidence="7 8">
    <name type="scientific">Galendromus occidentalis</name>
    <name type="common">western predatory mite</name>
    <dbReference type="NCBI Taxonomy" id="34638"/>
    <lineage>
        <taxon>Eukaryota</taxon>
        <taxon>Metazoa</taxon>
        <taxon>Ecdysozoa</taxon>
        <taxon>Arthropoda</taxon>
        <taxon>Chelicerata</taxon>
        <taxon>Arachnida</taxon>
        <taxon>Acari</taxon>
        <taxon>Parasitiformes</taxon>
        <taxon>Mesostigmata</taxon>
        <taxon>Gamasina</taxon>
        <taxon>Phytoseioidea</taxon>
        <taxon>Phytoseiidae</taxon>
        <taxon>Typhlodrominae</taxon>
        <taxon>Galendromus</taxon>
    </lineage>
</organism>
<dbReference type="GeneID" id="100907398"/>
<dbReference type="PANTHER" id="PTHR23121">
    <property type="entry name" value="SODIUM-DEPENDENT GLUCOSE TRANSPORTER 1"/>
    <property type="match status" value="1"/>
</dbReference>
<sequence length="467" mass="50751">MSERNHVSAVREATETLGVEEAPGDPPGLPSKPVRIFQSINLNMASVSLGLTLAIVGPTLLDISELLKISVAQMSYVAFSGDFGAFVGSFLATPLFATFNAQRVIITCMLCCGIFNILIPHGSTPLMVASFAFLNGCFFGVQEIGVYVWLVGIWRDHVSPAIQLLHLMYGIGALFAPLIAEPFLSSESYFGDESPELSDASNVTSGYMEGLPSRVHIPYAIIGSTFLLTAFLMSISFCLDSRDIRPQKDSKKSSSSGSTNRMFEWALVFLVGFYTLIDVTLEACFSKFISVYAVTEHRFSKSSAAFLTSLCYGGFTAARVLAVPLSYKLTPMHLMIIGQCVLLVAAFALAFLTHWAESVLWIACCMLGAGLSPLYGSCTAWVSNHVTLSHDYVSIILILTCSGALIPPVIVGHYIESNPSVLMYVVLACGLAMSVNLAVMHLAVKLFHRDRNEIAEPNLERVRRFSL</sequence>
<dbReference type="Gene3D" id="1.20.1250.20">
    <property type="entry name" value="MFS general substrate transporter like domains"/>
    <property type="match status" value="2"/>
</dbReference>
<feature type="transmembrane region" description="Helical" evidence="6">
    <location>
        <begin position="162"/>
        <end position="180"/>
    </location>
</feature>
<keyword evidence="7" id="KW-1185">Reference proteome</keyword>
<feature type="transmembrane region" description="Helical" evidence="6">
    <location>
        <begin position="262"/>
        <end position="283"/>
    </location>
</feature>
<feature type="transmembrane region" description="Helical" evidence="6">
    <location>
        <begin position="217"/>
        <end position="241"/>
    </location>
</feature>